<gene>
    <name evidence="2" type="ORF">FRC96_05420</name>
</gene>
<feature type="region of interest" description="Disordered" evidence="1">
    <location>
        <begin position="73"/>
        <end position="108"/>
    </location>
</feature>
<evidence type="ECO:0000313" key="3">
    <source>
        <dbReference type="Proteomes" id="UP000321046"/>
    </source>
</evidence>
<dbReference type="EMBL" id="VOSL01000024">
    <property type="protein sequence ID" value="TXD40686.1"/>
    <property type="molecule type" value="Genomic_DNA"/>
</dbReference>
<feature type="compositionally biased region" description="Acidic residues" evidence="1">
    <location>
        <begin position="75"/>
        <end position="96"/>
    </location>
</feature>
<evidence type="ECO:0000256" key="1">
    <source>
        <dbReference type="SAM" id="MobiDB-lite"/>
    </source>
</evidence>
<organism evidence="2 3">
    <name type="scientific">Lujinxingia vulgaris</name>
    <dbReference type="NCBI Taxonomy" id="2600176"/>
    <lineage>
        <taxon>Bacteria</taxon>
        <taxon>Deltaproteobacteria</taxon>
        <taxon>Bradymonadales</taxon>
        <taxon>Lujinxingiaceae</taxon>
        <taxon>Lujinxingia</taxon>
    </lineage>
</organism>
<sequence length="135" mass="14229">MNEKLTILATCPSCMSHVRVERDAPEAECPFCATTFGPQASRQSRGTVARLAQRSTGIAAASALSLTLLGACGGEDIEDPSPDVEQQDVDQEDVGDAGDTWDTPDDNVAQDVYGAPLGEEIADVEEDVSEIDDGE</sequence>
<evidence type="ECO:0000313" key="2">
    <source>
        <dbReference type="EMBL" id="TXD40686.1"/>
    </source>
</evidence>
<proteinExistence type="predicted"/>
<name>A0A5C6XD34_9DELT</name>
<dbReference type="RefSeq" id="WP_146973492.1">
    <property type="nucleotide sequence ID" value="NZ_VOSL01000024.1"/>
</dbReference>
<dbReference type="OrthoDB" id="7391570at2"/>
<reference evidence="2 3" key="1">
    <citation type="submission" date="2019-08" db="EMBL/GenBank/DDBJ databases">
        <title>Bradymonadales sp. TMQ2.</title>
        <authorList>
            <person name="Liang Q."/>
        </authorList>
    </citation>
    <scope>NUCLEOTIDE SEQUENCE [LARGE SCALE GENOMIC DNA]</scope>
    <source>
        <strain evidence="2 3">TMQ2</strain>
    </source>
</reference>
<accession>A0A5C6XD34</accession>
<dbReference type="Proteomes" id="UP000321046">
    <property type="component" value="Unassembled WGS sequence"/>
</dbReference>
<comment type="caution">
    <text evidence="2">The sequence shown here is derived from an EMBL/GenBank/DDBJ whole genome shotgun (WGS) entry which is preliminary data.</text>
</comment>
<protein>
    <submittedName>
        <fullName evidence="2">Uncharacterized protein</fullName>
    </submittedName>
</protein>
<dbReference type="AlphaFoldDB" id="A0A5C6XD34"/>